<dbReference type="SUPFAM" id="SSF53756">
    <property type="entry name" value="UDP-Glycosyltransferase/glycogen phosphorylase"/>
    <property type="match status" value="1"/>
</dbReference>
<dbReference type="PANTHER" id="PTHR12526:SF637">
    <property type="entry name" value="GLYCOSYLTRANSFERASE EPSF-RELATED"/>
    <property type="match status" value="1"/>
</dbReference>
<proteinExistence type="predicted"/>
<keyword evidence="3" id="KW-1185">Reference proteome</keyword>
<dbReference type="Proteomes" id="UP000193431">
    <property type="component" value="Chromosome"/>
</dbReference>
<sequence>MTEHLFIKNILPPYRINLFNKLESIAVKRDNFTFRVFVFNRNEKGRSWYLKEDDLSFSHIIDDDGFYFNFKNFHIRFNPRLYRTIYRYKGAHLILGSSWNDFNILSVCVLKRLKLIKNTVSFWTEANYNSIYKTSKPDSSIKKALRRWVLNTCDGYFFIPGETSRITLFEKWGIEMRPVIKFPNLVSEEFYNIDQSKNLFRKQPDLEMIIVARHMESSKGILNFLSRIDSFDEIRIKLAGVGDDTKRYQDFVAEKGLEDKVIFLGELDVPELIEQLTASHLFILPSYHDQSPLSVVEAAIAGLPLLVSERCGNHPELIRHGVNGYTFDPTNSKQINHFLNEIRSKSSAELLKMGRSSRDLAIESYDPNIVLNSAIEALSQ</sequence>
<accession>A0A1W6MJK1</accession>
<feature type="domain" description="Glycosyl transferase family 1" evidence="1">
    <location>
        <begin position="201"/>
        <end position="345"/>
    </location>
</feature>
<reference evidence="2 3" key="1">
    <citation type="submission" date="2016-11" db="EMBL/GenBank/DDBJ databases">
        <title>Trade-off between light-utilization and light-protection in marine flavobacteria.</title>
        <authorList>
            <person name="Kumagai Y."/>
        </authorList>
    </citation>
    <scope>NUCLEOTIDE SEQUENCE [LARGE SCALE GENOMIC DNA]</scope>
    <source>
        <strain evidence="2 3">JCM 13191</strain>
    </source>
</reference>
<dbReference type="CDD" id="cd03801">
    <property type="entry name" value="GT4_PimA-like"/>
    <property type="match status" value="1"/>
</dbReference>
<dbReference type="InterPro" id="IPR001296">
    <property type="entry name" value="Glyco_trans_1"/>
</dbReference>
<dbReference type="PANTHER" id="PTHR12526">
    <property type="entry name" value="GLYCOSYLTRANSFERASE"/>
    <property type="match status" value="1"/>
</dbReference>
<dbReference type="STRING" id="331648.BST97_07025"/>
<evidence type="ECO:0000313" key="2">
    <source>
        <dbReference type="EMBL" id="ARN77770.1"/>
    </source>
</evidence>
<evidence type="ECO:0000259" key="1">
    <source>
        <dbReference type="Pfam" id="PF00534"/>
    </source>
</evidence>
<organism evidence="2 3">
    <name type="scientific">Nonlabens spongiae</name>
    <dbReference type="NCBI Taxonomy" id="331648"/>
    <lineage>
        <taxon>Bacteria</taxon>
        <taxon>Pseudomonadati</taxon>
        <taxon>Bacteroidota</taxon>
        <taxon>Flavobacteriia</taxon>
        <taxon>Flavobacteriales</taxon>
        <taxon>Flavobacteriaceae</taxon>
        <taxon>Nonlabens</taxon>
    </lineage>
</organism>
<protein>
    <recommendedName>
        <fullName evidence="1">Glycosyl transferase family 1 domain-containing protein</fullName>
    </recommendedName>
</protein>
<dbReference type="Gene3D" id="3.40.50.2000">
    <property type="entry name" value="Glycogen Phosphorylase B"/>
    <property type="match status" value="2"/>
</dbReference>
<dbReference type="OrthoDB" id="9795068at2"/>
<dbReference type="EMBL" id="CP019344">
    <property type="protein sequence ID" value="ARN77770.1"/>
    <property type="molecule type" value="Genomic_DNA"/>
</dbReference>
<dbReference type="GO" id="GO:0016757">
    <property type="term" value="F:glycosyltransferase activity"/>
    <property type="evidence" value="ECO:0007669"/>
    <property type="project" value="InterPro"/>
</dbReference>
<gene>
    <name evidence="2" type="ORF">BST97_07025</name>
</gene>
<name>A0A1W6MJK1_9FLAO</name>
<dbReference type="Pfam" id="PF00534">
    <property type="entry name" value="Glycos_transf_1"/>
    <property type="match status" value="1"/>
</dbReference>
<evidence type="ECO:0000313" key="3">
    <source>
        <dbReference type="Proteomes" id="UP000193431"/>
    </source>
</evidence>
<dbReference type="AlphaFoldDB" id="A0A1W6MJK1"/>